<keyword evidence="5" id="KW-1185">Reference proteome</keyword>
<feature type="compositionally biased region" description="Low complexity" evidence="1">
    <location>
        <begin position="104"/>
        <end position="121"/>
    </location>
</feature>
<dbReference type="Pfam" id="PF04783">
    <property type="entry name" value="DUF630"/>
    <property type="match status" value="1"/>
</dbReference>
<proteinExistence type="predicted"/>
<dbReference type="EMBL" id="CP136890">
    <property type="protein sequence ID" value="WOK94670.1"/>
    <property type="molecule type" value="Genomic_DNA"/>
</dbReference>
<dbReference type="Pfam" id="PF04782">
    <property type="entry name" value="DUF632"/>
    <property type="match status" value="1"/>
</dbReference>
<dbReference type="InterPro" id="IPR006867">
    <property type="entry name" value="DUF632"/>
</dbReference>
<accession>A0AAQ3JUG5</accession>
<protein>
    <recommendedName>
        <fullName evidence="6">Nitrate regulatory gene2 protein-like</fullName>
    </recommendedName>
</protein>
<name>A0AAQ3JUG5_9LILI</name>
<dbReference type="PANTHER" id="PTHR21450">
    <property type="entry name" value="PROTEIN ALTERED PHOSPHATE STARVATION RESPONSE 1"/>
    <property type="match status" value="1"/>
</dbReference>
<evidence type="ECO:0000313" key="4">
    <source>
        <dbReference type="EMBL" id="WOK94670.1"/>
    </source>
</evidence>
<gene>
    <name evidence="4" type="ORF">Cni_G03375</name>
</gene>
<dbReference type="Proteomes" id="UP001327560">
    <property type="component" value="Chromosome 1"/>
</dbReference>
<evidence type="ECO:0000313" key="5">
    <source>
        <dbReference type="Proteomes" id="UP001327560"/>
    </source>
</evidence>
<organism evidence="4 5">
    <name type="scientific">Canna indica</name>
    <name type="common">Indian-shot</name>
    <dbReference type="NCBI Taxonomy" id="4628"/>
    <lineage>
        <taxon>Eukaryota</taxon>
        <taxon>Viridiplantae</taxon>
        <taxon>Streptophyta</taxon>
        <taxon>Embryophyta</taxon>
        <taxon>Tracheophyta</taxon>
        <taxon>Spermatophyta</taxon>
        <taxon>Magnoliopsida</taxon>
        <taxon>Liliopsida</taxon>
        <taxon>Zingiberales</taxon>
        <taxon>Cannaceae</taxon>
        <taxon>Canna</taxon>
    </lineage>
</organism>
<sequence length="732" mass="82690">MGGCAVSRLGGSGEEEDPVALCRERKQLIKEAVDRRYGLAAAHASYIQSLNAVAAAIDIFVARLSAPTPFLITLPDSSAASKPIPALSPCSYLRQTPSEPKIESLPYHPSQPLSSPSSSSSGDDREAAGFVEEEEEEENRMGEETSCGYFYSATAPMPPPPPAEVFGWDFFNPFFEVHRAAEPVVMVGGLERSSDEYLRAVREQEGIPELEEAEEEEEVKDETPVEEDRKKMAALGVEAMPESGGGGKREEELALSETLGQGRELLQALREVEDHFIRAYHSGKEVSRMLECNMVQPQAAHEEMKENSSKVIRAITWHRSPSVSSSHMSLLASSSNSTSWTESASELSDDYVGMASGSHSQTLGRLYAWEKKLYEEVKAGDYTWQAYQKKCLQLRNKEAKETKSRSVDKTRASARELYARIGVAFRAAQSISERIQKLRDEELQPQILELIQGLMQTWKVMLESHESQKKIMFEVNTFTSPTYGKFCNDSHRLATVTLEAELRSWRSCFIGYVAAQRAYVEALDRWLSKFLVSDVEYYSRSRSLFPSHKAGTPPVVVISHEWLTTLRRLPDQSVSTSMRSFIRTVRGLWIKQGEEQQQKRKVHRLAKELNHRVLALQKAENKVLESKLSEDRPDSDMRQRVEYLSGRKELLEMFRKKLEAEKAKHRECMRKTHEITINGFKIGLASIFESLMQFSKDSVNFYGDLLMHDEKGKVVNEEIAQKTICREDLGQG</sequence>
<dbReference type="AlphaFoldDB" id="A0AAQ3JUG5"/>
<evidence type="ECO:0008006" key="6">
    <source>
        <dbReference type="Google" id="ProtNLM"/>
    </source>
</evidence>
<evidence type="ECO:0000259" key="2">
    <source>
        <dbReference type="Pfam" id="PF04782"/>
    </source>
</evidence>
<dbReference type="InterPro" id="IPR006868">
    <property type="entry name" value="DUF630"/>
</dbReference>
<feature type="domain" description="DUF630" evidence="3">
    <location>
        <begin position="3"/>
        <end position="62"/>
    </location>
</feature>
<dbReference type="PANTHER" id="PTHR21450:SF17">
    <property type="entry name" value="OS09G0542500 PROTEIN"/>
    <property type="match status" value="1"/>
</dbReference>
<evidence type="ECO:0000256" key="1">
    <source>
        <dbReference type="SAM" id="MobiDB-lite"/>
    </source>
</evidence>
<evidence type="ECO:0000259" key="3">
    <source>
        <dbReference type="Pfam" id="PF04783"/>
    </source>
</evidence>
<reference evidence="4 5" key="1">
    <citation type="submission" date="2023-10" db="EMBL/GenBank/DDBJ databases">
        <title>Chromosome-scale genome assembly provides insights into flower coloration mechanisms of Canna indica.</title>
        <authorList>
            <person name="Li C."/>
        </authorList>
    </citation>
    <scope>NUCLEOTIDE SEQUENCE [LARGE SCALE GENOMIC DNA]</scope>
    <source>
        <tissue evidence="4">Flower</tissue>
    </source>
</reference>
<feature type="domain" description="DUF632" evidence="2">
    <location>
        <begin position="265"/>
        <end position="586"/>
    </location>
</feature>
<feature type="region of interest" description="Disordered" evidence="1">
    <location>
        <begin position="99"/>
        <end position="143"/>
    </location>
</feature>